<dbReference type="PANTHER" id="PTHR33116">
    <property type="entry name" value="REVERSE TRANSCRIPTASE ZINC-BINDING DOMAIN-CONTAINING PROTEIN-RELATED-RELATED"/>
    <property type="match status" value="1"/>
</dbReference>
<dbReference type="SUPFAM" id="SSF56672">
    <property type="entry name" value="DNA/RNA polymerases"/>
    <property type="match status" value="1"/>
</dbReference>
<comment type="caution">
    <text evidence="2">The sequence shown here is derived from an EMBL/GenBank/DDBJ whole genome shotgun (WGS) entry which is preliminary data.</text>
</comment>
<dbReference type="EMBL" id="JAINDJ010000004">
    <property type="protein sequence ID" value="KAG9450536.1"/>
    <property type="molecule type" value="Genomic_DNA"/>
</dbReference>
<evidence type="ECO:0000259" key="1">
    <source>
        <dbReference type="PROSITE" id="PS50878"/>
    </source>
</evidence>
<evidence type="ECO:0000313" key="3">
    <source>
        <dbReference type="Proteomes" id="UP000825729"/>
    </source>
</evidence>
<name>A0AAV7ERT5_ARIFI</name>
<dbReference type="InterPro" id="IPR000477">
    <property type="entry name" value="RT_dom"/>
</dbReference>
<dbReference type="PROSITE" id="PS50878">
    <property type="entry name" value="RT_POL"/>
    <property type="match status" value="1"/>
</dbReference>
<accession>A0AAV7ERT5</accession>
<sequence length="376" mass="42799">MAKMGFPQQWRRWISSCISSARFSLILNGTVKSYFKSSRGLRQGDPLSPLLFNIVSEGLCAMILEGQEKGWLSELSIKNLHVPILQFADDTVLLCQGTNEQMLNAIAVLNLYQIASGQNINWEKSSMLGLNIEDGLEEHMRRILGCPKMILPSTYLGLPLYQGRGTKQLWNNVIERCQKRLETWKGKFLSHAGRVTLIKATLAAKWVWRYTKKKSALWRQVLDTKYGSTQNKWLPRKCSNSTMSSLWRGIMKRAPEVIRHIRFHVRTGTKVNFWTDAWVGQNSLSASFPAVFHLSRNKEVKVSSIMSNNILAGRDLQLRRDLKEEEVIQVAELLQLLDSQYMPNSGVDEIIWAPEPDGEYTVASYYKLSQPAASSS</sequence>
<proteinExistence type="predicted"/>
<gene>
    <name evidence="2" type="ORF">H6P81_010501</name>
</gene>
<evidence type="ECO:0000313" key="2">
    <source>
        <dbReference type="EMBL" id="KAG9450536.1"/>
    </source>
</evidence>
<dbReference type="AlphaFoldDB" id="A0AAV7ERT5"/>
<feature type="domain" description="Reverse transcriptase" evidence="1">
    <location>
        <begin position="1"/>
        <end position="160"/>
    </location>
</feature>
<dbReference type="Proteomes" id="UP000825729">
    <property type="component" value="Unassembled WGS sequence"/>
</dbReference>
<dbReference type="InterPro" id="IPR043502">
    <property type="entry name" value="DNA/RNA_pol_sf"/>
</dbReference>
<dbReference type="PANTHER" id="PTHR33116:SF78">
    <property type="entry name" value="OS12G0587133 PROTEIN"/>
    <property type="match status" value="1"/>
</dbReference>
<reference evidence="2 3" key="1">
    <citation type="submission" date="2021-07" db="EMBL/GenBank/DDBJ databases">
        <title>The Aristolochia fimbriata genome: insights into angiosperm evolution, floral development and chemical biosynthesis.</title>
        <authorList>
            <person name="Jiao Y."/>
        </authorList>
    </citation>
    <scope>NUCLEOTIDE SEQUENCE [LARGE SCALE GENOMIC DNA]</scope>
    <source>
        <strain evidence="2">IBCAS-2021</strain>
        <tissue evidence="2">Leaf</tissue>
    </source>
</reference>
<protein>
    <recommendedName>
        <fullName evidence="1">Reverse transcriptase domain-containing protein</fullName>
    </recommendedName>
</protein>
<dbReference type="Pfam" id="PF00078">
    <property type="entry name" value="RVT_1"/>
    <property type="match status" value="1"/>
</dbReference>
<keyword evidence="3" id="KW-1185">Reference proteome</keyword>
<organism evidence="2 3">
    <name type="scientific">Aristolochia fimbriata</name>
    <name type="common">White veined hardy Dutchman's pipe vine</name>
    <dbReference type="NCBI Taxonomy" id="158543"/>
    <lineage>
        <taxon>Eukaryota</taxon>
        <taxon>Viridiplantae</taxon>
        <taxon>Streptophyta</taxon>
        <taxon>Embryophyta</taxon>
        <taxon>Tracheophyta</taxon>
        <taxon>Spermatophyta</taxon>
        <taxon>Magnoliopsida</taxon>
        <taxon>Magnoliidae</taxon>
        <taxon>Piperales</taxon>
        <taxon>Aristolochiaceae</taxon>
        <taxon>Aristolochia</taxon>
    </lineage>
</organism>